<organism evidence="6 7">
    <name type="scientific">Adineta ricciae</name>
    <name type="common">Rotifer</name>
    <dbReference type="NCBI Taxonomy" id="249248"/>
    <lineage>
        <taxon>Eukaryota</taxon>
        <taxon>Metazoa</taxon>
        <taxon>Spiralia</taxon>
        <taxon>Gnathifera</taxon>
        <taxon>Rotifera</taxon>
        <taxon>Eurotatoria</taxon>
        <taxon>Bdelloidea</taxon>
        <taxon>Adinetida</taxon>
        <taxon>Adinetidae</taxon>
        <taxon>Adineta</taxon>
    </lineage>
</organism>
<dbReference type="InterPro" id="IPR019734">
    <property type="entry name" value="TPR_rpt"/>
</dbReference>
<name>A0A815JQN6_ADIRI</name>
<dbReference type="SUPFAM" id="SSF56399">
    <property type="entry name" value="ADP-ribosylation"/>
    <property type="match status" value="1"/>
</dbReference>
<feature type="repeat" description="TPR" evidence="3">
    <location>
        <begin position="531"/>
        <end position="564"/>
    </location>
</feature>
<feature type="domain" description="ADP ribosyltransferase" evidence="5">
    <location>
        <begin position="251"/>
        <end position="419"/>
    </location>
</feature>
<dbReference type="GO" id="GO:0005576">
    <property type="term" value="C:extracellular region"/>
    <property type="evidence" value="ECO:0007669"/>
    <property type="project" value="InterPro"/>
</dbReference>
<protein>
    <recommendedName>
        <fullName evidence="5">ADP ribosyltransferase domain-containing protein</fullName>
    </recommendedName>
</protein>
<dbReference type="Pfam" id="PF13424">
    <property type="entry name" value="TPR_12"/>
    <property type="match status" value="2"/>
</dbReference>
<proteinExistence type="predicted"/>
<accession>A0A815JQN6</accession>
<reference evidence="6" key="1">
    <citation type="submission" date="2021-02" db="EMBL/GenBank/DDBJ databases">
        <authorList>
            <person name="Nowell W R."/>
        </authorList>
    </citation>
    <scope>NUCLEOTIDE SEQUENCE</scope>
</reference>
<dbReference type="PROSITE" id="PS50005">
    <property type="entry name" value="TPR"/>
    <property type="match status" value="4"/>
</dbReference>
<dbReference type="PANTHER" id="PTHR45641">
    <property type="entry name" value="TETRATRICOPEPTIDE REPEAT PROTEIN (AFU_ORTHOLOGUE AFUA_6G03870)"/>
    <property type="match status" value="1"/>
</dbReference>
<dbReference type="Gene3D" id="3.90.176.10">
    <property type="entry name" value="Toxin ADP-ribosyltransferase, Chain A, domain 1"/>
    <property type="match status" value="1"/>
</dbReference>
<evidence type="ECO:0000313" key="7">
    <source>
        <dbReference type="Proteomes" id="UP000663852"/>
    </source>
</evidence>
<feature type="compositionally biased region" description="Basic residues" evidence="4">
    <location>
        <begin position="39"/>
        <end position="48"/>
    </location>
</feature>
<dbReference type="Pfam" id="PF03496">
    <property type="entry name" value="ADPrib_exo_Tox"/>
    <property type="match status" value="1"/>
</dbReference>
<dbReference type="Proteomes" id="UP000663852">
    <property type="component" value="Unassembled WGS sequence"/>
</dbReference>
<feature type="repeat" description="TPR" evidence="3">
    <location>
        <begin position="573"/>
        <end position="606"/>
    </location>
</feature>
<evidence type="ECO:0000259" key="5">
    <source>
        <dbReference type="Pfam" id="PF03496"/>
    </source>
</evidence>
<feature type="repeat" description="TPR" evidence="3">
    <location>
        <begin position="615"/>
        <end position="648"/>
    </location>
</feature>
<evidence type="ECO:0000256" key="3">
    <source>
        <dbReference type="PROSITE-ProRule" id="PRU00339"/>
    </source>
</evidence>
<dbReference type="SMART" id="SM00028">
    <property type="entry name" value="TPR"/>
    <property type="match status" value="5"/>
</dbReference>
<feature type="region of interest" description="Disordered" evidence="4">
    <location>
        <begin position="39"/>
        <end position="64"/>
    </location>
</feature>
<sequence length="729" mass="84162">MHPLSLFIATHFFKSSAVKKMLGNIRTAFKGRIELNTRKTGRTTRNRTVRTADRTRRQGRSTADNSQEDVTVIWLTSEVDNEEEHPLVQSLRIVSTVVKVYKTIEEVIACLQSANDDKFFLIIHGDVDHVLTTVEPYKQIDSIFLYTHEIPERMPTRLKAHCVDETELVSNVKQARFELGKQAAAFSVYNQAEKATRDLTRETGSFLFFQLFKTALLSMTKTEQAKTMMISKCRDYYRGNEAELANITEFEETYESSEAIPWYTRESFVYKLINKALRTEDVDALYHFRYYIVDLCVELDKNFQELKATRTDPVLHLYRGFKASREEIRNFENNIGNLISTNGFLSTSNERQVAYGFATKPVNRPNLQRVLFEYKVDITVVKKIIVADIRKYSDFPEEAEMLVDLGASFQIDSCTYSEEEDLWFVTASASDQGAAAAEEYIEYQKAKMAESNMVLMFGHLLVEMGEYIKAEKYFYAILYSSNPNDEEIACIYHNIGRAHRRKGEFDRALQCFNRSYQTHLTARPPRLMSAAKTINAIGILYIEQGDIHKAQESFERALKLYTRTVNRHHPDIGGTLVNLGNIFCQQGDYDQASIYFKRAEKIFQRRLPSNHPNLALSLNNFGNLHYQKNEYEQAMNAFKIAHELKEKILPPDHPDLAGGAYNLAVLHTIHNEHELANQYFEKSNNCTLPESHPFRQMLKSNTILRESTTDTQVEDIENEEPTEYPILRL</sequence>
<dbReference type="EMBL" id="CAJNOJ010000304">
    <property type="protein sequence ID" value="CAF1384627.1"/>
    <property type="molecule type" value="Genomic_DNA"/>
</dbReference>
<dbReference type="PANTHER" id="PTHR45641:SF19">
    <property type="entry name" value="NEPHROCYSTIN-3"/>
    <property type="match status" value="1"/>
</dbReference>
<dbReference type="PROSITE" id="PS50293">
    <property type="entry name" value="TPR_REGION"/>
    <property type="match status" value="1"/>
</dbReference>
<dbReference type="AlphaFoldDB" id="A0A815JQN6"/>
<dbReference type="Gene3D" id="1.25.40.10">
    <property type="entry name" value="Tetratricopeptide repeat domain"/>
    <property type="match status" value="2"/>
</dbReference>
<dbReference type="SUPFAM" id="SSF48452">
    <property type="entry name" value="TPR-like"/>
    <property type="match status" value="2"/>
</dbReference>
<comment type="caution">
    <text evidence="6">The sequence shown here is derived from an EMBL/GenBank/DDBJ whole genome shotgun (WGS) entry which is preliminary data.</text>
</comment>
<dbReference type="InterPro" id="IPR011990">
    <property type="entry name" value="TPR-like_helical_dom_sf"/>
</dbReference>
<evidence type="ECO:0000256" key="1">
    <source>
        <dbReference type="ARBA" id="ARBA00022737"/>
    </source>
</evidence>
<dbReference type="Pfam" id="PF13374">
    <property type="entry name" value="TPR_10"/>
    <property type="match status" value="1"/>
</dbReference>
<evidence type="ECO:0000256" key="2">
    <source>
        <dbReference type="ARBA" id="ARBA00022803"/>
    </source>
</evidence>
<gene>
    <name evidence="6" type="ORF">EDS130_LOCUS35127</name>
</gene>
<dbReference type="OrthoDB" id="1658288at2759"/>
<dbReference type="PROSITE" id="PS51996">
    <property type="entry name" value="TR_MART"/>
    <property type="match status" value="1"/>
</dbReference>
<keyword evidence="1" id="KW-0677">Repeat</keyword>
<evidence type="ECO:0000256" key="4">
    <source>
        <dbReference type="SAM" id="MobiDB-lite"/>
    </source>
</evidence>
<evidence type="ECO:0000313" key="6">
    <source>
        <dbReference type="EMBL" id="CAF1384627.1"/>
    </source>
</evidence>
<keyword evidence="2 3" id="KW-0802">TPR repeat</keyword>
<dbReference type="InterPro" id="IPR003540">
    <property type="entry name" value="ADP-ribosyltransferase"/>
</dbReference>
<feature type="repeat" description="TPR" evidence="3">
    <location>
        <begin position="489"/>
        <end position="522"/>
    </location>
</feature>